<dbReference type="Proteomes" id="UP001266305">
    <property type="component" value="Unassembled WGS sequence"/>
</dbReference>
<sequence length="180" mass="18874">MLSSSPAAAATTTCPILLAGSQPNTAMQVFGLQKLASLANSRGALNQPDTQRHASQSGVDLGLEGTLLTDILYRDVAFLNLVDPISHDLLVNLARDLQCPKKTPLGTGAHCFTPPQLGHKQGLAHCWGGVCHLHPAPYSCPEPHSDGTCRCPAASIDTAPGYVAVTSHRPQTPSHSESPN</sequence>
<reference evidence="1 2" key="1">
    <citation type="submission" date="2023-05" db="EMBL/GenBank/DDBJ databases">
        <title>B98-5 Cell Line De Novo Hybrid Assembly: An Optical Mapping Approach.</title>
        <authorList>
            <person name="Kananen K."/>
            <person name="Auerbach J.A."/>
            <person name="Kautto E."/>
            <person name="Blachly J.S."/>
        </authorList>
    </citation>
    <scope>NUCLEOTIDE SEQUENCE [LARGE SCALE GENOMIC DNA]</scope>
    <source>
        <strain evidence="1">B95-8</strain>
        <tissue evidence="1">Cell line</tissue>
    </source>
</reference>
<dbReference type="EMBL" id="JASSZA010000001">
    <property type="protein sequence ID" value="KAK2121230.1"/>
    <property type="molecule type" value="Genomic_DNA"/>
</dbReference>
<name>A0ABQ9WID4_SAGOE</name>
<dbReference type="PANTHER" id="PTHR39654:SF5">
    <property type="entry name" value="LEUCINE-RICH REPEAT-CONTAINING PROTEIN 75B"/>
    <property type="match status" value="1"/>
</dbReference>
<evidence type="ECO:0000313" key="1">
    <source>
        <dbReference type="EMBL" id="KAK2121230.1"/>
    </source>
</evidence>
<dbReference type="PANTHER" id="PTHR39654">
    <property type="entry name" value="LEUCINE-RICH REPEAT-CONTAINING PROTEIN 75A-LIKE ISOFORM X1"/>
    <property type="match status" value="1"/>
</dbReference>
<organism evidence="1 2">
    <name type="scientific">Saguinus oedipus</name>
    <name type="common">Cotton-top tamarin</name>
    <name type="synonym">Oedipomidas oedipus</name>
    <dbReference type="NCBI Taxonomy" id="9490"/>
    <lineage>
        <taxon>Eukaryota</taxon>
        <taxon>Metazoa</taxon>
        <taxon>Chordata</taxon>
        <taxon>Craniata</taxon>
        <taxon>Vertebrata</taxon>
        <taxon>Euteleostomi</taxon>
        <taxon>Mammalia</taxon>
        <taxon>Eutheria</taxon>
        <taxon>Euarchontoglires</taxon>
        <taxon>Primates</taxon>
        <taxon>Haplorrhini</taxon>
        <taxon>Platyrrhini</taxon>
        <taxon>Cebidae</taxon>
        <taxon>Callitrichinae</taxon>
        <taxon>Saguinus</taxon>
    </lineage>
</organism>
<evidence type="ECO:0000313" key="2">
    <source>
        <dbReference type="Proteomes" id="UP001266305"/>
    </source>
</evidence>
<proteinExistence type="predicted"/>
<accession>A0ABQ9WID4</accession>
<gene>
    <name evidence="1" type="ORF">P7K49_002616</name>
</gene>
<keyword evidence="2" id="KW-1185">Reference proteome</keyword>
<protein>
    <submittedName>
        <fullName evidence="1">Uncharacterized protein</fullName>
    </submittedName>
</protein>
<comment type="caution">
    <text evidence="1">The sequence shown here is derived from an EMBL/GenBank/DDBJ whole genome shotgun (WGS) entry which is preliminary data.</text>
</comment>